<name>A0ABS4JE42_9BACL</name>
<evidence type="ECO:0000313" key="2">
    <source>
        <dbReference type="Proteomes" id="UP001519288"/>
    </source>
</evidence>
<evidence type="ECO:0000313" key="1">
    <source>
        <dbReference type="EMBL" id="MBP1999963.1"/>
    </source>
</evidence>
<keyword evidence="2" id="KW-1185">Reference proteome</keyword>
<dbReference type="Proteomes" id="UP001519288">
    <property type="component" value="Unassembled WGS sequence"/>
</dbReference>
<comment type="caution">
    <text evidence="1">The sequence shown here is derived from an EMBL/GenBank/DDBJ whole genome shotgun (WGS) entry which is preliminary data.</text>
</comment>
<reference evidence="1 2" key="1">
    <citation type="submission" date="2021-03" db="EMBL/GenBank/DDBJ databases">
        <title>Genomic Encyclopedia of Type Strains, Phase IV (KMG-IV): sequencing the most valuable type-strain genomes for metagenomic binning, comparative biology and taxonomic classification.</title>
        <authorList>
            <person name="Goeker M."/>
        </authorList>
    </citation>
    <scope>NUCLEOTIDE SEQUENCE [LARGE SCALE GENOMIC DNA]</scope>
    <source>
        <strain evidence="1 2">DSM 26806</strain>
    </source>
</reference>
<gene>
    <name evidence="1" type="ORF">J2Z69_000982</name>
</gene>
<proteinExistence type="predicted"/>
<dbReference type="EMBL" id="JAGGLD010000001">
    <property type="protein sequence ID" value="MBP1999963.1"/>
    <property type="molecule type" value="Genomic_DNA"/>
</dbReference>
<protein>
    <submittedName>
        <fullName evidence="1">Uncharacterized protein</fullName>
    </submittedName>
</protein>
<sequence length="61" mass="7012">MILIVNEIIFSIKLLKKILTAQKRTYIISPVSIDENDNHYQLILFWIPNLFGKLGDAHGTT</sequence>
<organism evidence="1 2">
    <name type="scientific">Paenibacillus shirakamiensis</name>
    <dbReference type="NCBI Taxonomy" id="1265935"/>
    <lineage>
        <taxon>Bacteria</taxon>
        <taxon>Bacillati</taxon>
        <taxon>Bacillota</taxon>
        <taxon>Bacilli</taxon>
        <taxon>Bacillales</taxon>
        <taxon>Paenibacillaceae</taxon>
        <taxon>Paenibacillus</taxon>
    </lineage>
</organism>
<accession>A0ABS4JE42</accession>